<evidence type="ECO:0000313" key="2">
    <source>
        <dbReference type="EMBL" id="RAK65080.1"/>
    </source>
</evidence>
<dbReference type="OrthoDB" id="865827at2"/>
<feature type="signal peptide" evidence="1">
    <location>
        <begin position="1"/>
        <end position="19"/>
    </location>
</feature>
<name>A0A328BC38_9BACT</name>
<keyword evidence="1" id="KW-0732">Signal</keyword>
<dbReference type="Proteomes" id="UP000248553">
    <property type="component" value="Unassembled WGS sequence"/>
</dbReference>
<proteinExistence type="predicted"/>
<dbReference type="EMBL" id="QHKM01000005">
    <property type="protein sequence ID" value="RAK65080.1"/>
    <property type="molecule type" value="Genomic_DNA"/>
</dbReference>
<gene>
    <name evidence="2" type="ORF">DLM85_16175</name>
</gene>
<evidence type="ECO:0008006" key="4">
    <source>
        <dbReference type="Google" id="ProtNLM"/>
    </source>
</evidence>
<accession>A0A328BC38</accession>
<organism evidence="2 3">
    <name type="scientific">Hymenobacter edaphi</name>
    <dbReference type="NCBI Taxonomy" id="2211146"/>
    <lineage>
        <taxon>Bacteria</taxon>
        <taxon>Pseudomonadati</taxon>
        <taxon>Bacteroidota</taxon>
        <taxon>Cytophagia</taxon>
        <taxon>Cytophagales</taxon>
        <taxon>Hymenobacteraceae</taxon>
        <taxon>Hymenobacter</taxon>
    </lineage>
</organism>
<dbReference type="RefSeq" id="WP_111479165.1">
    <property type="nucleotide sequence ID" value="NZ_QHKM01000005.1"/>
</dbReference>
<dbReference type="AlphaFoldDB" id="A0A328BC38"/>
<evidence type="ECO:0000256" key="1">
    <source>
        <dbReference type="SAM" id="SignalP"/>
    </source>
</evidence>
<reference evidence="3" key="1">
    <citation type="submission" date="2018-05" db="EMBL/GenBank/DDBJ databases">
        <authorList>
            <person name="Nie L."/>
        </authorList>
    </citation>
    <scope>NUCLEOTIDE SEQUENCE [LARGE SCALE GENOMIC DNA]</scope>
    <source>
        <strain evidence="3">NL</strain>
    </source>
</reference>
<protein>
    <recommendedName>
        <fullName evidence="4">DUF4397 domain-containing protein</fullName>
    </recommendedName>
</protein>
<evidence type="ECO:0000313" key="3">
    <source>
        <dbReference type="Proteomes" id="UP000248553"/>
    </source>
</evidence>
<dbReference type="PROSITE" id="PS51257">
    <property type="entry name" value="PROKAR_LIPOPROTEIN"/>
    <property type="match status" value="1"/>
</dbReference>
<comment type="caution">
    <text evidence="2">The sequence shown here is derived from an EMBL/GenBank/DDBJ whole genome shotgun (WGS) entry which is preliminary data.</text>
</comment>
<keyword evidence="3" id="KW-1185">Reference proteome</keyword>
<sequence length="429" mass="44337">MKILSNPRLRLARWTPLLAAAGLLALGACEKEIETPYQVQDEGGFATIGAQPSGLLTKYAPGETVRLVVGYNAADKIRDVTVFHVINRQDSAVVSTTPAGGTIGTSGLTELVIPYVVPANLANKIPVRVDVTTTFENGATRLRRFAYNVAAAPTLRLGTTASPTTITTFRNNLAATAQSVGDIIGYNLVINEGGIATVPTTPTTATLFKNVDSLTTFYRIGTGAPVRAGVVLNPSTGAANARTVDVRVPAGAQGQAVTYSFTAYAGPFTASISAAPISIVAPAPLARVRTGRITAGAGSPQDSAAYDLRLGANVLNSAAAATKDAYAYVTTTSTGANTLGLRAENTTVYYRIPAATVATGYYTTATANAVGTLMYTNATSLAGNPGPVAVNDVFAVRVRGAEPMLLRVVGVRPSASGSTGRITFEYRAL</sequence>
<feature type="chain" id="PRO_5016450204" description="DUF4397 domain-containing protein" evidence="1">
    <location>
        <begin position="20"/>
        <end position="429"/>
    </location>
</feature>